<dbReference type="EMBL" id="JBEUSY010000348">
    <property type="protein sequence ID" value="KAL1237414.1"/>
    <property type="molecule type" value="Genomic_DNA"/>
</dbReference>
<evidence type="ECO:0000313" key="2">
    <source>
        <dbReference type="EMBL" id="KAL1237414.1"/>
    </source>
</evidence>
<reference evidence="2 3" key="1">
    <citation type="submission" date="2024-07" db="EMBL/GenBank/DDBJ databases">
        <title>Enhanced genomic and transcriptomic resources for Trichinella pseudospiralis and T. spiralis underpin the discovery of pronounced molecular differences between stages and species.</title>
        <authorList>
            <person name="Pasi K.K."/>
            <person name="La Rosa G."/>
            <person name="Gomez-Morales M.A."/>
            <person name="Tosini F."/>
            <person name="Sumanam S."/>
            <person name="Young N.D."/>
            <person name="Chang B.C."/>
            <person name="Robin G.B."/>
        </authorList>
    </citation>
    <scope>NUCLEOTIDE SEQUENCE [LARGE SCALE GENOMIC DNA]</scope>
    <source>
        <strain evidence="2">ISS534</strain>
    </source>
</reference>
<gene>
    <name evidence="2" type="ORF">TSPI_01214</name>
</gene>
<evidence type="ECO:0000313" key="3">
    <source>
        <dbReference type="Proteomes" id="UP001558632"/>
    </source>
</evidence>
<proteinExistence type="predicted"/>
<feature type="domain" description="Protein argonaute N-terminal" evidence="1">
    <location>
        <begin position="34"/>
        <end position="146"/>
    </location>
</feature>
<protein>
    <recommendedName>
        <fullName evidence="1">Protein argonaute N-terminal domain-containing protein</fullName>
    </recommendedName>
</protein>
<accession>A0ABR3KG28</accession>
<dbReference type="PANTHER" id="PTHR22891">
    <property type="entry name" value="EUKARYOTIC TRANSLATION INITIATION FACTOR 2C"/>
    <property type="match status" value="1"/>
</dbReference>
<sequence length="327" mass="37240">MCEQSQDTNVAADEVLQLRLKELVKRPGYGTVGKPIKLACNYFPLIKLQKGDIMVNRYHIDIQHPRLKLNCDDNRDIFWAYAVKRSDIFGDPFKLAYDGMNTLFTVDKLHLKQVSEKADTEKFSFKTARENKPSELSILIKFTGLVHLDFRNAEAGSLDEPEPMIVDGRVLPPPRLEYGKGNGGRQIILTPKDGAWNSNEFKFFESAYCESFGFVSFLPPHKASMLQEFCLQIVRTCRIIMEFKELVDRRDIMCCLMKATWMRIIPAPVYFADLVCARARYHILAALNSGLVEKFSDEDSKAVETHLPSIASVVGNVDTKSSWNSRN</sequence>
<dbReference type="InterPro" id="IPR032474">
    <property type="entry name" value="Argonaute_N"/>
</dbReference>
<evidence type="ECO:0000259" key="1">
    <source>
        <dbReference type="Pfam" id="PF16486"/>
    </source>
</evidence>
<keyword evidence="3" id="KW-1185">Reference proteome</keyword>
<name>A0ABR3KG28_TRISP</name>
<organism evidence="2 3">
    <name type="scientific">Trichinella spiralis</name>
    <name type="common">Trichina worm</name>
    <dbReference type="NCBI Taxonomy" id="6334"/>
    <lineage>
        <taxon>Eukaryota</taxon>
        <taxon>Metazoa</taxon>
        <taxon>Ecdysozoa</taxon>
        <taxon>Nematoda</taxon>
        <taxon>Enoplea</taxon>
        <taxon>Dorylaimia</taxon>
        <taxon>Trichinellida</taxon>
        <taxon>Trichinellidae</taxon>
        <taxon>Trichinella</taxon>
    </lineage>
</organism>
<dbReference type="Gene3D" id="3.40.50.2300">
    <property type="match status" value="1"/>
</dbReference>
<dbReference type="Pfam" id="PF16486">
    <property type="entry name" value="ArgoN"/>
    <property type="match status" value="1"/>
</dbReference>
<comment type="caution">
    <text evidence="2">The sequence shown here is derived from an EMBL/GenBank/DDBJ whole genome shotgun (WGS) entry which is preliminary data.</text>
</comment>
<dbReference type="Proteomes" id="UP001558632">
    <property type="component" value="Unassembled WGS sequence"/>
</dbReference>